<accession>A0AAD9DD46</accession>
<evidence type="ECO:0000259" key="2">
    <source>
        <dbReference type="Pfam" id="PF12146"/>
    </source>
</evidence>
<dbReference type="SUPFAM" id="SSF53474">
    <property type="entry name" value="alpha/beta-Hydrolases"/>
    <property type="match status" value="1"/>
</dbReference>
<dbReference type="Gene3D" id="3.40.50.1820">
    <property type="entry name" value="alpha/beta hydrolase"/>
    <property type="match status" value="1"/>
</dbReference>
<evidence type="ECO:0000313" key="4">
    <source>
        <dbReference type="Proteomes" id="UP001224775"/>
    </source>
</evidence>
<dbReference type="InterPro" id="IPR051044">
    <property type="entry name" value="MAG_DAG_Lipase"/>
</dbReference>
<feature type="domain" description="Serine aminopeptidase S33" evidence="2">
    <location>
        <begin position="52"/>
        <end position="297"/>
    </location>
</feature>
<organism evidence="3 4">
    <name type="scientific">Skeletonema marinoi</name>
    <dbReference type="NCBI Taxonomy" id="267567"/>
    <lineage>
        <taxon>Eukaryota</taxon>
        <taxon>Sar</taxon>
        <taxon>Stramenopiles</taxon>
        <taxon>Ochrophyta</taxon>
        <taxon>Bacillariophyta</taxon>
        <taxon>Coscinodiscophyceae</taxon>
        <taxon>Thalassiosirophycidae</taxon>
        <taxon>Thalassiosirales</taxon>
        <taxon>Skeletonemataceae</taxon>
        <taxon>Skeletonema</taxon>
        <taxon>Skeletonema marinoi-dohrnii complex</taxon>
    </lineage>
</organism>
<evidence type="ECO:0000313" key="3">
    <source>
        <dbReference type="EMBL" id="KAK1741373.1"/>
    </source>
</evidence>
<protein>
    <submittedName>
        <fullName evidence="3">Serine aminopeptidase (Family S33)</fullName>
        <ecNumber evidence="3">3.1.-.-</ecNumber>
    </submittedName>
</protein>
<keyword evidence="3" id="KW-0031">Aminopeptidase</keyword>
<dbReference type="Proteomes" id="UP001224775">
    <property type="component" value="Unassembled WGS sequence"/>
</dbReference>
<reference evidence="3" key="1">
    <citation type="submission" date="2023-06" db="EMBL/GenBank/DDBJ databases">
        <title>Survivors Of The Sea: Transcriptome response of Skeletonema marinoi to long-term dormancy.</title>
        <authorList>
            <person name="Pinder M.I.M."/>
            <person name="Kourtchenko O."/>
            <person name="Robertson E.K."/>
            <person name="Larsson T."/>
            <person name="Maumus F."/>
            <person name="Osuna-Cruz C.M."/>
            <person name="Vancaester E."/>
            <person name="Stenow R."/>
            <person name="Vandepoele K."/>
            <person name="Ploug H."/>
            <person name="Bruchert V."/>
            <person name="Godhe A."/>
            <person name="Topel M."/>
        </authorList>
    </citation>
    <scope>NUCLEOTIDE SEQUENCE</scope>
    <source>
        <strain evidence="3">R05AC</strain>
    </source>
</reference>
<feature type="region of interest" description="Disordered" evidence="1">
    <location>
        <begin position="1"/>
        <end position="20"/>
    </location>
</feature>
<gene>
    <name evidence="3" type="ORF">QTG54_007851</name>
</gene>
<dbReference type="PANTHER" id="PTHR11614">
    <property type="entry name" value="PHOSPHOLIPASE-RELATED"/>
    <property type="match status" value="1"/>
</dbReference>
<keyword evidence="3" id="KW-0378">Hydrolase</keyword>
<feature type="compositionally biased region" description="Basic and acidic residues" evidence="1">
    <location>
        <begin position="1"/>
        <end position="18"/>
    </location>
</feature>
<dbReference type="InterPro" id="IPR022742">
    <property type="entry name" value="Hydrolase_4"/>
</dbReference>
<dbReference type="EMBL" id="JATAAI010000013">
    <property type="protein sequence ID" value="KAK1741373.1"/>
    <property type="molecule type" value="Genomic_DNA"/>
</dbReference>
<dbReference type="Pfam" id="PF12146">
    <property type="entry name" value="Hydrolase_4"/>
    <property type="match status" value="1"/>
</dbReference>
<dbReference type="AlphaFoldDB" id="A0AAD9DD46"/>
<keyword evidence="4" id="KW-1185">Reference proteome</keyword>
<proteinExistence type="predicted"/>
<name>A0AAD9DD46_9STRA</name>
<dbReference type="InterPro" id="IPR029058">
    <property type="entry name" value="AB_hydrolase_fold"/>
</dbReference>
<keyword evidence="3" id="KW-0645">Protease</keyword>
<dbReference type="EC" id="3.1.-.-" evidence="3"/>
<sequence>MTSAEEPPRRASLSDDHPVLAAKSQTLTTRGIECALYKWTPPQNNNANGKNNIRGVAVVYHGFGAHSLYPTVRYASCLLAENGFIVYGLDFPGHGASPGKKGLLSGAEDLIQDGIAVAKVAQKEASSGEHGVNLPLYFVGSSMGGAIALAVADSLTEGSVNGVIMLAPMLSLKVGGTARSALGTLSSLPFLSTLPLIPHSATDSSKQYRDPERRAECDRNTMTNKSGLRPISAFTCVEITETIQKKFSQIKVPFLCMVAEEDVVVDNSKTEELMKLSPSKDKTLKSYPALHGLLCEPAPLLGIIEDDLIQWLVKRCP</sequence>
<evidence type="ECO:0000256" key="1">
    <source>
        <dbReference type="SAM" id="MobiDB-lite"/>
    </source>
</evidence>
<dbReference type="GO" id="GO:0004177">
    <property type="term" value="F:aminopeptidase activity"/>
    <property type="evidence" value="ECO:0007669"/>
    <property type="project" value="UniProtKB-KW"/>
</dbReference>
<comment type="caution">
    <text evidence="3">The sequence shown here is derived from an EMBL/GenBank/DDBJ whole genome shotgun (WGS) entry which is preliminary data.</text>
</comment>